<keyword evidence="11" id="KW-0046">Antibiotic resistance</keyword>
<dbReference type="AlphaFoldDB" id="A0A9D1EDC1"/>
<keyword evidence="8" id="KW-0808">Transferase</keyword>
<dbReference type="Pfam" id="PF00912">
    <property type="entry name" value="Transgly"/>
    <property type="match status" value="1"/>
</dbReference>
<dbReference type="SUPFAM" id="SSF56601">
    <property type="entry name" value="beta-lactamase/transpeptidase-like"/>
    <property type="match status" value="1"/>
</dbReference>
<evidence type="ECO:0000259" key="17">
    <source>
        <dbReference type="Pfam" id="PF00905"/>
    </source>
</evidence>
<evidence type="ECO:0000256" key="7">
    <source>
        <dbReference type="ARBA" id="ARBA00022676"/>
    </source>
</evidence>
<dbReference type="Gene3D" id="1.10.3810.10">
    <property type="entry name" value="Biosynthetic peptidoglycan transglycosylase-like"/>
    <property type="match status" value="1"/>
</dbReference>
<evidence type="ECO:0000256" key="3">
    <source>
        <dbReference type="ARBA" id="ARBA00012448"/>
    </source>
</evidence>
<dbReference type="Proteomes" id="UP000824201">
    <property type="component" value="Unassembled WGS sequence"/>
</dbReference>
<comment type="catalytic activity">
    <reaction evidence="15">
        <text>[GlcNAc-(1-&gt;4)-Mur2Ac(oyl-L-Ala-gamma-D-Glu-L-Lys-D-Ala-D-Ala)](n)-di-trans,octa-cis-undecaprenyl diphosphate + beta-D-GlcNAc-(1-&gt;4)-Mur2Ac(oyl-L-Ala-gamma-D-Glu-L-Lys-D-Ala-D-Ala)-di-trans,octa-cis-undecaprenyl diphosphate = [GlcNAc-(1-&gt;4)-Mur2Ac(oyl-L-Ala-gamma-D-Glu-L-Lys-D-Ala-D-Ala)](n+1)-di-trans,octa-cis-undecaprenyl diphosphate + di-trans,octa-cis-undecaprenyl diphosphate + H(+)</text>
        <dbReference type="Rhea" id="RHEA:23708"/>
        <dbReference type="Rhea" id="RHEA-COMP:9602"/>
        <dbReference type="Rhea" id="RHEA-COMP:9603"/>
        <dbReference type="ChEBI" id="CHEBI:15378"/>
        <dbReference type="ChEBI" id="CHEBI:58405"/>
        <dbReference type="ChEBI" id="CHEBI:60033"/>
        <dbReference type="ChEBI" id="CHEBI:78435"/>
        <dbReference type="EC" id="2.4.99.28"/>
    </reaction>
</comment>
<dbReference type="InterPro" id="IPR001264">
    <property type="entry name" value="Glyco_trans_51"/>
</dbReference>
<comment type="subcellular location">
    <subcellularLocation>
        <location evidence="2">Cell membrane</location>
        <topology evidence="2">Single-pass type II membrane protein</topology>
    </subcellularLocation>
</comment>
<evidence type="ECO:0000256" key="4">
    <source>
        <dbReference type="ARBA" id="ARBA00018638"/>
    </source>
</evidence>
<dbReference type="PANTHER" id="PTHR32282">
    <property type="entry name" value="BINDING PROTEIN TRANSPEPTIDASE, PUTATIVE-RELATED"/>
    <property type="match status" value="1"/>
</dbReference>
<evidence type="ECO:0000256" key="1">
    <source>
        <dbReference type="ARBA" id="ARBA00002624"/>
    </source>
</evidence>
<keyword evidence="16" id="KW-1133">Transmembrane helix</keyword>
<proteinExistence type="predicted"/>
<dbReference type="GO" id="GO:0005886">
    <property type="term" value="C:plasma membrane"/>
    <property type="evidence" value="ECO:0007669"/>
    <property type="project" value="UniProtKB-SubCell"/>
</dbReference>
<evidence type="ECO:0000256" key="6">
    <source>
        <dbReference type="ARBA" id="ARBA00022670"/>
    </source>
</evidence>
<evidence type="ECO:0000256" key="8">
    <source>
        <dbReference type="ARBA" id="ARBA00022679"/>
    </source>
</evidence>
<dbReference type="GO" id="GO:0006508">
    <property type="term" value="P:proteolysis"/>
    <property type="evidence" value="ECO:0007669"/>
    <property type="project" value="UniProtKB-KW"/>
</dbReference>
<evidence type="ECO:0000256" key="11">
    <source>
        <dbReference type="ARBA" id="ARBA00023251"/>
    </source>
</evidence>
<comment type="catalytic activity">
    <reaction evidence="13">
        <text>Preferential cleavage: (Ac)2-L-Lys-D-Ala-|-D-Ala. Also transpeptidation of peptidyl-alanyl moieties that are N-acyl substituents of D-alanine.</text>
        <dbReference type="EC" id="3.4.16.4"/>
    </reaction>
</comment>
<dbReference type="Pfam" id="PF00905">
    <property type="entry name" value="Transpeptidase"/>
    <property type="match status" value="1"/>
</dbReference>
<dbReference type="GO" id="GO:0008955">
    <property type="term" value="F:peptidoglycan glycosyltransferase activity"/>
    <property type="evidence" value="ECO:0007669"/>
    <property type="project" value="UniProtKB-EC"/>
</dbReference>
<feature type="transmembrane region" description="Helical" evidence="16">
    <location>
        <begin position="29"/>
        <end position="52"/>
    </location>
</feature>
<comment type="function">
    <text evidence="1">Cell wall formation. Synthesis of cross-linked peptidoglycan from the lipid intermediates. The enzyme has a penicillin-insensitive transglycosylase N-terminal domain (formation of linear glycan strands) and a penicillin-sensitive transpeptidase C-terminal domain (cross-linking of the peptide subunits).</text>
</comment>
<feature type="domain" description="Glycosyl transferase family 51" evidence="18">
    <location>
        <begin position="83"/>
        <end position="263"/>
    </location>
</feature>
<protein>
    <recommendedName>
        <fullName evidence="4">Penicillin-binding protein 1A</fullName>
        <ecNumber evidence="14">2.4.99.28</ecNumber>
        <ecNumber evidence="3">3.4.16.4</ecNumber>
    </recommendedName>
</protein>
<evidence type="ECO:0000313" key="20">
    <source>
        <dbReference type="Proteomes" id="UP000824201"/>
    </source>
</evidence>
<evidence type="ECO:0000256" key="2">
    <source>
        <dbReference type="ARBA" id="ARBA00004401"/>
    </source>
</evidence>
<dbReference type="GO" id="GO:0009002">
    <property type="term" value="F:serine-type D-Ala-D-Ala carboxypeptidase activity"/>
    <property type="evidence" value="ECO:0007669"/>
    <property type="project" value="UniProtKB-EC"/>
</dbReference>
<reference evidence="19" key="2">
    <citation type="journal article" date="2021" name="PeerJ">
        <title>Extensive microbial diversity within the chicken gut microbiome revealed by metagenomics and culture.</title>
        <authorList>
            <person name="Gilroy R."/>
            <person name="Ravi A."/>
            <person name="Getino M."/>
            <person name="Pursley I."/>
            <person name="Horton D.L."/>
            <person name="Alikhan N.F."/>
            <person name="Baker D."/>
            <person name="Gharbi K."/>
            <person name="Hall N."/>
            <person name="Watson M."/>
            <person name="Adriaenssens E.M."/>
            <person name="Foster-Nyarko E."/>
            <person name="Jarju S."/>
            <person name="Secka A."/>
            <person name="Antonio M."/>
            <person name="Oren A."/>
            <person name="Chaudhuri R.R."/>
            <person name="La Ragione R."/>
            <person name="Hildebrand F."/>
            <person name="Pallen M.J."/>
        </authorList>
    </citation>
    <scope>NUCLEOTIDE SEQUENCE</scope>
    <source>
        <strain evidence="19">ChiW13-3771</strain>
    </source>
</reference>
<keyword evidence="6" id="KW-0645">Protease</keyword>
<keyword evidence="12" id="KW-0511">Multifunctional enzyme</keyword>
<dbReference type="InterPro" id="IPR036950">
    <property type="entry name" value="PBP_transglycosylase"/>
</dbReference>
<dbReference type="InterPro" id="IPR012338">
    <property type="entry name" value="Beta-lactam/transpept-like"/>
</dbReference>
<evidence type="ECO:0000256" key="12">
    <source>
        <dbReference type="ARBA" id="ARBA00023268"/>
    </source>
</evidence>
<dbReference type="EC" id="2.4.99.28" evidence="14"/>
<dbReference type="InterPro" id="IPR023346">
    <property type="entry name" value="Lysozyme-like_dom_sf"/>
</dbReference>
<feature type="domain" description="Penicillin-binding protein transpeptidase" evidence="17">
    <location>
        <begin position="442"/>
        <end position="693"/>
    </location>
</feature>
<dbReference type="EMBL" id="DVHN01000032">
    <property type="protein sequence ID" value="HIR87828.1"/>
    <property type="molecule type" value="Genomic_DNA"/>
</dbReference>
<dbReference type="Gene3D" id="3.40.710.10">
    <property type="entry name" value="DD-peptidase/beta-lactamase superfamily"/>
    <property type="match status" value="1"/>
</dbReference>
<sequence>MNFGNIPVKERMNSSFQHSRKLRRIGFSFFKLTLFCFLIFLVVGVVSIYGMFRGIIDSAPDISSINMEPTGYTTKIYDASNHVTASLEQQEQNRETVSFADIPEHLIEAFILTEDPNFFYHKGNDARQFLYQFSYDFFNNTTSDTFGTITQQLIRNTVFNGGVQKSFGEKLEQIIQEGYLSIQLEKQMDKTEILELYLNGINLGSNTLGIQSAAMHYFNKNVSELTLSECSVLAATASNPSRYNPFRQQQSNAEQRLRILSQMLTAQLISNEEYQEAVSDNVYARLQTPSYNTENDTSILSYYNEEVINSVLADLQNELGYSETQAYNLVYYGGLSIYTPMNAEVQATVDKELNSSANYPEENFSLSYTLVVSHSNETTETYTEANIKDYYQTVLNQSDFQNIFSNEAEMMQAIDSFKHSTLHKQDTILDETIKMIPQPQASMVVLDQRNGHVLALSGGRGERSNNLSLNRASDSLRQPGSIFSVLSTFAPALDICGATLASTYYDSPLHTSEQSFTDSWNETYMGYTNIHQAIEFSMNVVAARCLSESVTPSTSYDYLSQFHFSSLAPEDKSITLATGNLTNGVTNLEMTAAYAAIANGGVYTEPVFYTTVMDRNGKIILEKEHSTSIVMKNTTASLLTHALEDSVSGENYWENYDMEPTGTQCQVDGMSIAGKSGVSLSTGDYWFIGYSPYMTCGIWSGYDDSSAITTYNGYYKKIWQKVMEQTHKDFSDPEFLYSENLESAQICSKSGLLAIEDTCNHGTSNSVVYTEWFEKGTVPTQYCNRHTKVNICTQSNMQAGKNCPVDKIKEMVYLIIDGKDLNETPTEDSKHALPDDLLKSTCTVHNSVEETS</sequence>
<dbReference type="GO" id="GO:0046677">
    <property type="term" value="P:response to antibiotic"/>
    <property type="evidence" value="ECO:0007669"/>
    <property type="project" value="UniProtKB-KW"/>
</dbReference>
<keyword evidence="10" id="KW-0735">Signal-anchor</keyword>
<keyword evidence="5" id="KW-0121">Carboxypeptidase</keyword>
<evidence type="ECO:0000256" key="9">
    <source>
        <dbReference type="ARBA" id="ARBA00022801"/>
    </source>
</evidence>
<evidence type="ECO:0000256" key="14">
    <source>
        <dbReference type="ARBA" id="ARBA00044770"/>
    </source>
</evidence>
<organism evidence="19 20">
    <name type="scientific">Candidatus Fimimorpha faecalis</name>
    <dbReference type="NCBI Taxonomy" id="2840824"/>
    <lineage>
        <taxon>Bacteria</taxon>
        <taxon>Bacillati</taxon>
        <taxon>Bacillota</taxon>
        <taxon>Clostridia</taxon>
        <taxon>Eubacteriales</taxon>
        <taxon>Candidatus Fimimorpha</taxon>
    </lineage>
</organism>
<dbReference type="EC" id="3.4.16.4" evidence="3"/>
<dbReference type="GO" id="GO:0008658">
    <property type="term" value="F:penicillin binding"/>
    <property type="evidence" value="ECO:0007669"/>
    <property type="project" value="InterPro"/>
</dbReference>
<name>A0A9D1EDC1_9FIRM</name>
<keyword evidence="9" id="KW-0378">Hydrolase</keyword>
<dbReference type="PANTHER" id="PTHR32282:SF33">
    <property type="entry name" value="PEPTIDOGLYCAN GLYCOSYLTRANSFERASE"/>
    <property type="match status" value="1"/>
</dbReference>
<keyword evidence="16" id="KW-0812">Transmembrane</keyword>
<evidence type="ECO:0000256" key="10">
    <source>
        <dbReference type="ARBA" id="ARBA00022968"/>
    </source>
</evidence>
<accession>A0A9D1EDC1</accession>
<evidence type="ECO:0000256" key="15">
    <source>
        <dbReference type="ARBA" id="ARBA00049902"/>
    </source>
</evidence>
<evidence type="ECO:0000259" key="18">
    <source>
        <dbReference type="Pfam" id="PF00912"/>
    </source>
</evidence>
<dbReference type="SUPFAM" id="SSF53955">
    <property type="entry name" value="Lysozyme-like"/>
    <property type="match status" value="1"/>
</dbReference>
<keyword evidence="7" id="KW-0328">Glycosyltransferase</keyword>
<keyword evidence="16" id="KW-0472">Membrane</keyword>
<comment type="caution">
    <text evidence="19">The sequence shown here is derived from an EMBL/GenBank/DDBJ whole genome shotgun (WGS) entry which is preliminary data.</text>
</comment>
<dbReference type="InterPro" id="IPR001460">
    <property type="entry name" value="PCN-bd_Tpept"/>
</dbReference>
<evidence type="ECO:0000313" key="19">
    <source>
        <dbReference type="EMBL" id="HIR87828.1"/>
    </source>
</evidence>
<evidence type="ECO:0000256" key="13">
    <source>
        <dbReference type="ARBA" id="ARBA00034000"/>
    </source>
</evidence>
<evidence type="ECO:0000256" key="5">
    <source>
        <dbReference type="ARBA" id="ARBA00022645"/>
    </source>
</evidence>
<evidence type="ECO:0000256" key="16">
    <source>
        <dbReference type="SAM" id="Phobius"/>
    </source>
</evidence>
<reference evidence="19" key="1">
    <citation type="submission" date="2020-10" db="EMBL/GenBank/DDBJ databases">
        <authorList>
            <person name="Gilroy R."/>
        </authorList>
    </citation>
    <scope>NUCLEOTIDE SEQUENCE</scope>
    <source>
        <strain evidence="19">ChiW13-3771</strain>
    </source>
</reference>
<dbReference type="InterPro" id="IPR050396">
    <property type="entry name" value="Glycosyltr_51/Transpeptidase"/>
</dbReference>
<gene>
    <name evidence="19" type="ORF">IAC96_02655</name>
</gene>